<dbReference type="RefSeq" id="WP_377850080.1">
    <property type="nucleotide sequence ID" value="NZ_JBHLZU010000002.1"/>
</dbReference>
<evidence type="ECO:0000259" key="1">
    <source>
        <dbReference type="Pfam" id="PF03417"/>
    </source>
</evidence>
<keyword evidence="3" id="KW-1185">Reference proteome</keyword>
<dbReference type="GO" id="GO:0016746">
    <property type="term" value="F:acyltransferase activity"/>
    <property type="evidence" value="ECO:0007669"/>
    <property type="project" value="UniProtKB-KW"/>
</dbReference>
<dbReference type="InterPro" id="IPR005079">
    <property type="entry name" value="Peptidase_C45_hydrolase"/>
</dbReference>
<protein>
    <submittedName>
        <fullName evidence="2">C45 family autoproteolytic acyltransferase/hydrolase</fullName>
    </submittedName>
</protein>
<evidence type="ECO:0000313" key="3">
    <source>
        <dbReference type="Proteomes" id="UP001589693"/>
    </source>
</evidence>
<proteinExistence type="predicted"/>
<dbReference type="InterPro" id="IPR047794">
    <property type="entry name" value="C45_proenzyme-like"/>
</dbReference>
<feature type="domain" description="Peptidase C45 hydrolase" evidence="1">
    <location>
        <begin position="114"/>
        <end position="359"/>
    </location>
</feature>
<dbReference type="PANTHER" id="PTHR35527:SF2">
    <property type="entry name" value="HYDROLASE"/>
    <property type="match status" value="1"/>
</dbReference>
<gene>
    <name evidence="2" type="ORF">ACFFQA_03440</name>
</gene>
<dbReference type="InterPro" id="IPR029055">
    <property type="entry name" value="Ntn_hydrolases_N"/>
</dbReference>
<dbReference type="PANTHER" id="PTHR35527">
    <property type="entry name" value="CHOLOYLGLYCINE HYDROLASE"/>
    <property type="match status" value="1"/>
</dbReference>
<keyword evidence="2" id="KW-0012">Acyltransferase</keyword>
<dbReference type="NCBIfam" id="NF040521">
    <property type="entry name" value="C45_proenzyme"/>
    <property type="match status" value="1"/>
</dbReference>
<keyword evidence="2" id="KW-0808">Transferase</keyword>
<name>A0ABV5ZQ05_9PSEU</name>
<organism evidence="2 3">
    <name type="scientific">Allokutzneria oryzae</name>
    <dbReference type="NCBI Taxonomy" id="1378989"/>
    <lineage>
        <taxon>Bacteria</taxon>
        <taxon>Bacillati</taxon>
        <taxon>Actinomycetota</taxon>
        <taxon>Actinomycetes</taxon>
        <taxon>Pseudonocardiales</taxon>
        <taxon>Pseudonocardiaceae</taxon>
        <taxon>Allokutzneria</taxon>
    </lineage>
</organism>
<dbReference type="Proteomes" id="UP001589693">
    <property type="component" value="Unassembled WGS sequence"/>
</dbReference>
<accession>A0ABV5ZQ05</accession>
<dbReference type="InterPro" id="IPR052193">
    <property type="entry name" value="Peptidase_C59"/>
</dbReference>
<sequence length="380" mass="41074">MGVRNETVAGSDADFMVVRELTVDGDQVEIGRVLAREAARAYGWRPEPADREKARARRLWFERNWPQHHERMRGAASALGLDFEADEYYVDGLTGVPGGSGCSATYCPPGLTEERRGLLGRNYDFFTTSAADLFALLSGGEAKGGQPPMASRPYVVRSRPTTGPATTVITMDTLDGCMDGVNEHGLAVVLLIADAENAGEPVAAGPQVGLSSIQLPRFLLDTCATVAEAKAALLDAKQYDLGTPLHYLVADASGDCFVWERGAGGDEHITAGDGGALCVTNHLLNRHPDPEDLPADNAETMRTYERYRKLSHSTKAAMSGPGVRAALDDVSYAPDTDPHYPIRTLWRSVFDLGERSVATRFYLGDTDAGPRYSDELVFTC</sequence>
<reference evidence="2 3" key="1">
    <citation type="submission" date="2024-09" db="EMBL/GenBank/DDBJ databases">
        <authorList>
            <person name="Sun Q."/>
            <person name="Mori K."/>
        </authorList>
    </citation>
    <scope>NUCLEOTIDE SEQUENCE [LARGE SCALE GENOMIC DNA]</scope>
    <source>
        <strain evidence="2 3">TBRC 7907</strain>
    </source>
</reference>
<comment type="caution">
    <text evidence="2">The sequence shown here is derived from an EMBL/GenBank/DDBJ whole genome shotgun (WGS) entry which is preliminary data.</text>
</comment>
<dbReference type="Pfam" id="PF03417">
    <property type="entry name" value="AAT"/>
    <property type="match status" value="1"/>
</dbReference>
<evidence type="ECO:0000313" key="2">
    <source>
        <dbReference type="EMBL" id="MFB9902981.1"/>
    </source>
</evidence>
<dbReference type="Gene3D" id="3.60.60.10">
    <property type="entry name" value="Penicillin V Acylase, Chain A"/>
    <property type="match status" value="1"/>
</dbReference>
<dbReference type="SUPFAM" id="SSF56235">
    <property type="entry name" value="N-terminal nucleophile aminohydrolases (Ntn hydrolases)"/>
    <property type="match status" value="1"/>
</dbReference>
<dbReference type="EMBL" id="JBHLZU010000002">
    <property type="protein sequence ID" value="MFB9902981.1"/>
    <property type="molecule type" value="Genomic_DNA"/>
</dbReference>